<dbReference type="AlphaFoldDB" id="A0A183T674"/>
<gene>
    <name evidence="2" type="ORF">SSLN_LOCUS11972</name>
</gene>
<dbReference type="PROSITE" id="PS50042">
    <property type="entry name" value="CNMP_BINDING_3"/>
    <property type="match status" value="1"/>
</dbReference>
<dbReference type="Proteomes" id="UP000275846">
    <property type="component" value="Unassembled WGS sequence"/>
</dbReference>
<accession>A0A183T674</accession>
<sequence>MLVAVVREAGQVVLSDGEILDAWSVILNGTVETLTCLLFSLRGDSSLFPHFSLLCFFSELFDVASSGCYLPSFWRISSVSALPMFSDLASPLETLFRSNICAFLPPAPLPPEIASVDQRTV</sequence>
<name>A0A183T674_SCHSO</name>
<dbReference type="OrthoDB" id="21144at2759"/>
<evidence type="ECO:0000313" key="2">
    <source>
        <dbReference type="EMBL" id="VDL98357.1"/>
    </source>
</evidence>
<evidence type="ECO:0000313" key="4">
    <source>
        <dbReference type="WBParaSite" id="SSLN_0001242201-mRNA-1"/>
    </source>
</evidence>
<dbReference type="EMBL" id="UYSU01036928">
    <property type="protein sequence ID" value="VDL98357.1"/>
    <property type="molecule type" value="Genomic_DNA"/>
</dbReference>
<dbReference type="WBParaSite" id="SSLN_0001242201-mRNA-1">
    <property type="protein sequence ID" value="SSLN_0001242201-mRNA-1"/>
    <property type="gene ID" value="SSLN_0001242201"/>
</dbReference>
<dbReference type="InterPro" id="IPR000595">
    <property type="entry name" value="cNMP-bd_dom"/>
</dbReference>
<evidence type="ECO:0000313" key="3">
    <source>
        <dbReference type="Proteomes" id="UP000275846"/>
    </source>
</evidence>
<organism evidence="4">
    <name type="scientific">Schistocephalus solidus</name>
    <name type="common">Tapeworm</name>
    <dbReference type="NCBI Taxonomy" id="70667"/>
    <lineage>
        <taxon>Eukaryota</taxon>
        <taxon>Metazoa</taxon>
        <taxon>Spiralia</taxon>
        <taxon>Lophotrochozoa</taxon>
        <taxon>Platyhelminthes</taxon>
        <taxon>Cestoda</taxon>
        <taxon>Eucestoda</taxon>
        <taxon>Diphyllobothriidea</taxon>
        <taxon>Diphyllobothriidae</taxon>
        <taxon>Schistocephalus</taxon>
    </lineage>
</organism>
<keyword evidence="3" id="KW-1185">Reference proteome</keyword>
<reference evidence="2 3" key="2">
    <citation type="submission" date="2018-11" db="EMBL/GenBank/DDBJ databases">
        <authorList>
            <consortium name="Pathogen Informatics"/>
        </authorList>
    </citation>
    <scope>NUCLEOTIDE SEQUENCE [LARGE SCALE GENOMIC DNA]</scope>
    <source>
        <strain evidence="2 3">NST_G2</strain>
    </source>
</reference>
<feature type="domain" description="Cyclic nucleotide-binding" evidence="1">
    <location>
        <begin position="1"/>
        <end position="54"/>
    </location>
</feature>
<proteinExistence type="predicted"/>
<protein>
    <submittedName>
        <fullName evidence="4">Cyclic nucleotide-binding domain-containing protein</fullName>
    </submittedName>
</protein>
<evidence type="ECO:0000259" key="1">
    <source>
        <dbReference type="PROSITE" id="PS50042"/>
    </source>
</evidence>
<reference evidence="4" key="1">
    <citation type="submission" date="2016-06" db="UniProtKB">
        <authorList>
            <consortium name="WormBaseParasite"/>
        </authorList>
    </citation>
    <scope>IDENTIFICATION</scope>
</reference>